<evidence type="ECO:0000313" key="1">
    <source>
        <dbReference type="EMBL" id="QES57955.1"/>
    </source>
</evidence>
<dbReference type="Proteomes" id="UP000324101">
    <property type="component" value="Chromosome"/>
</dbReference>
<dbReference type="InterPro" id="IPR012349">
    <property type="entry name" value="Split_barrel_FMN-bd"/>
</dbReference>
<dbReference type="GO" id="GO:0016491">
    <property type="term" value="F:oxidoreductase activity"/>
    <property type="evidence" value="ECO:0007669"/>
    <property type="project" value="InterPro"/>
</dbReference>
<name>A0A5P2DRY5_STRVZ</name>
<evidence type="ECO:0000313" key="2">
    <source>
        <dbReference type="Proteomes" id="UP000324101"/>
    </source>
</evidence>
<dbReference type="InterPro" id="IPR004378">
    <property type="entry name" value="F420H2_quin_Rdtase"/>
</dbReference>
<dbReference type="EMBL" id="CP029189">
    <property type="protein sequence ID" value="QES57955.1"/>
    <property type="molecule type" value="Genomic_DNA"/>
</dbReference>
<accession>A0A5P2DRY5</accession>
<reference evidence="1 2" key="1">
    <citation type="submission" date="2018-05" db="EMBL/GenBank/DDBJ databases">
        <title>Streptomyces venezuelae.</title>
        <authorList>
            <person name="Kim W."/>
            <person name="Lee N."/>
            <person name="Cho B.-K."/>
        </authorList>
    </citation>
    <scope>NUCLEOTIDE SEQUENCE [LARGE SCALE GENOMIC DNA]</scope>
    <source>
        <strain evidence="1 2">ATCC 21018</strain>
    </source>
</reference>
<dbReference type="AlphaFoldDB" id="A0A5P2DRY5"/>
<sequence length="168" mass="18997">MRRPPRLRDHPAPPTGWKRRIARLPLLLFRIGLGPVFGKRLLVLQHTGLVSGETREVCLEVVTHDRGRGTWTVASGFGVRAQWYRNLRHIPKVTIQVGRTFYPVNAHFVSPDDGASIMAEYAARHPRAALALCRYLAFDVDGTDEAFRRAGAEIPFVRLEEVPPRRIA</sequence>
<gene>
    <name evidence="1" type="ORF">DEJ51_30555</name>
</gene>
<dbReference type="OrthoDB" id="163266at2"/>
<dbReference type="NCBIfam" id="TIGR00026">
    <property type="entry name" value="hi_GC_TIGR00026"/>
    <property type="match status" value="1"/>
</dbReference>
<dbReference type="Pfam" id="PF04075">
    <property type="entry name" value="F420H2_quin_red"/>
    <property type="match status" value="1"/>
</dbReference>
<dbReference type="Gene3D" id="2.30.110.10">
    <property type="entry name" value="Electron Transport, Fmn-binding Protein, Chain A"/>
    <property type="match status" value="1"/>
</dbReference>
<proteinExistence type="predicted"/>
<dbReference type="RefSeq" id="WP_150260842.1">
    <property type="nucleotide sequence ID" value="NZ_CP029189.1"/>
</dbReference>
<protein>
    <submittedName>
        <fullName evidence="1">Nitroreductase family deazaflavin-dependent oxidoreductase</fullName>
    </submittedName>
</protein>
<organism evidence="1 2">
    <name type="scientific">Streptomyces venezuelae</name>
    <dbReference type="NCBI Taxonomy" id="54571"/>
    <lineage>
        <taxon>Bacteria</taxon>
        <taxon>Bacillati</taxon>
        <taxon>Actinomycetota</taxon>
        <taxon>Actinomycetes</taxon>
        <taxon>Kitasatosporales</taxon>
        <taxon>Streptomycetaceae</taxon>
        <taxon>Streptomyces</taxon>
    </lineage>
</organism>